<feature type="domain" description="ATP-grasp" evidence="3">
    <location>
        <begin position="75"/>
        <end position="323"/>
    </location>
</feature>
<protein>
    <recommendedName>
        <fullName evidence="3">ATP-grasp domain-containing protein</fullName>
    </recommendedName>
</protein>
<dbReference type="KEGG" id="amon:H9L24_11910"/>
<dbReference type="GO" id="GO:0009432">
    <property type="term" value="P:SOS response"/>
    <property type="evidence" value="ECO:0007669"/>
    <property type="project" value="TreeGrafter"/>
</dbReference>
<dbReference type="AlphaFoldDB" id="A0A7H0HBC1"/>
<gene>
    <name evidence="4" type="ORF">H9L24_11910</name>
</gene>
<organism evidence="4 5">
    <name type="scientific">Paenacidovorax monticola</name>
    <dbReference type="NCBI Taxonomy" id="1926868"/>
    <lineage>
        <taxon>Bacteria</taxon>
        <taxon>Pseudomonadati</taxon>
        <taxon>Pseudomonadota</taxon>
        <taxon>Betaproteobacteria</taxon>
        <taxon>Burkholderiales</taxon>
        <taxon>Comamonadaceae</taxon>
        <taxon>Paenacidovorax</taxon>
    </lineage>
</organism>
<proteinExistence type="predicted"/>
<dbReference type="SUPFAM" id="SSF56059">
    <property type="entry name" value="Glutathione synthetase ATP-binding domain-like"/>
    <property type="match status" value="1"/>
</dbReference>
<keyword evidence="1" id="KW-0067">ATP-binding</keyword>
<dbReference type="Gene3D" id="3.30.1490.20">
    <property type="entry name" value="ATP-grasp fold, A domain"/>
    <property type="match status" value="1"/>
</dbReference>
<evidence type="ECO:0000313" key="4">
    <source>
        <dbReference type="EMBL" id="QNP57837.1"/>
    </source>
</evidence>
<dbReference type="GO" id="GO:0046872">
    <property type="term" value="F:metal ion binding"/>
    <property type="evidence" value="ECO:0007669"/>
    <property type="project" value="InterPro"/>
</dbReference>
<keyword evidence="5" id="KW-1185">Reference proteome</keyword>
<evidence type="ECO:0000256" key="2">
    <source>
        <dbReference type="SAM" id="MobiDB-lite"/>
    </source>
</evidence>
<dbReference type="InterPro" id="IPR011761">
    <property type="entry name" value="ATP-grasp"/>
</dbReference>
<dbReference type="PANTHER" id="PTHR21621">
    <property type="entry name" value="RIBOSOMAL PROTEIN S6 MODIFICATION PROTEIN"/>
    <property type="match status" value="1"/>
</dbReference>
<dbReference type="Pfam" id="PF02786">
    <property type="entry name" value="CPSase_L_D2"/>
    <property type="match status" value="1"/>
</dbReference>
<dbReference type="Gene3D" id="3.30.470.20">
    <property type="entry name" value="ATP-grasp fold, B domain"/>
    <property type="match status" value="1"/>
</dbReference>
<dbReference type="InterPro" id="IPR013815">
    <property type="entry name" value="ATP_grasp_subdomain_1"/>
</dbReference>
<accession>A0A7H0HBC1</accession>
<dbReference type="GO" id="GO:0005524">
    <property type="term" value="F:ATP binding"/>
    <property type="evidence" value="ECO:0007669"/>
    <property type="project" value="UniProtKB-UniRule"/>
</dbReference>
<dbReference type="PROSITE" id="PS50975">
    <property type="entry name" value="ATP_GRASP"/>
    <property type="match status" value="1"/>
</dbReference>
<dbReference type="InterPro" id="IPR005479">
    <property type="entry name" value="CPAse_ATP-bd"/>
</dbReference>
<dbReference type="RefSeq" id="WP_187734837.1">
    <property type="nucleotide sequence ID" value="NZ_CP060790.1"/>
</dbReference>
<feature type="region of interest" description="Disordered" evidence="2">
    <location>
        <begin position="369"/>
        <end position="388"/>
    </location>
</feature>
<dbReference type="GO" id="GO:0018169">
    <property type="term" value="F:ribosomal S6-glutamic acid ligase activity"/>
    <property type="evidence" value="ECO:0007669"/>
    <property type="project" value="TreeGrafter"/>
</dbReference>
<dbReference type="PANTHER" id="PTHR21621:SF0">
    <property type="entry name" value="BETA-CITRYLGLUTAMATE SYNTHASE B-RELATED"/>
    <property type="match status" value="1"/>
</dbReference>
<reference evidence="4 5" key="1">
    <citation type="submission" date="2020-08" db="EMBL/GenBank/DDBJ databases">
        <title>Genome sequence of Acidovorax monticola KACC 19171T.</title>
        <authorList>
            <person name="Hyun D.-W."/>
            <person name="Bae J.-W."/>
        </authorList>
    </citation>
    <scope>NUCLEOTIDE SEQUENCE [LARGE SCALE GENOMIC DNA]</scope>
    <source>
        <strain evidence="4 5">KACC 19171</strain>
    </source>
</reference>
<name>A0A7H0HBC1_9BURK</name>
<keyword evidence="1" id="KW-0547">Nucleotide-binding</keyword>
<evidence type="ECO:0000313" key="5">
    <source>
        <dbReference type="Proteomes" id="UP000516057"/>
    </source>
</evidence>
<evidence type="ECO:0000256" key="1">
    <source>
        <dbReference type="PROSITE-ProRule" id="PRU00409"/>
    </source>
</evidence>
<dbReference type="Proteomes" id="UP000516057">
    <property type="component" value="Chromosome"/>
</dbReference>
<dbReference type="EMBL" id="CP060790">
    <property type="protein sequence ID" value="QNP57837.1"/>
    <property type="molecule type" value="Genomic_DNA"/>
</dbReference>
<dbReference type="GO" id="GO:0005737">
    <property type="term" value="C:cytoplasm"/>
    <property type="evidence" value="ECO:0007669"/>
    <property type="project" value="TreeGrafter"/>
</dbReference>
<evidence type="ECO:0000259" key="3">
    <source>
        <dbReference type="PROSITE" id="PS50975"/>
    </source>
</evidence>
<sequence>MANAAGPLARPSHFNQQDRLLAARQMGLHCEVGAGIHRAQYMVGQGPWRRLMANAYTANTSHVGKDLSGDKVRARTALARAGLPVPAQCRVGSAEEAVREASRMGYPVVLKPSGSRASQGVYTMLTGPEAIERVFPLIEEEHGDLIMEKQVVGQDYRLLVVGSRCIAAARRLHPTVTGDGQRTIAELSAAANVELGRDGIFNAPVTMDPETLQALRDQDMAPDSIPPQGQTVVLRKAACPASLAEDVTHLMHPSLARMAEQAAAAVQLDMAGIDLVCPDITQPWQGTGTAIVEINAGPAVDINSFPDLGAPQPVARAMLRTAIPAGQHGNIPVVAVVGRYHKQQGARHVCQTLRMAGLDAQTPDALDAPFPTALPPTRDWSAPGPAPGSRAMASKPWCCPCPGASWPAKACPWPSTPWPSSPTTTAPSRPWATNCRPQHSGSACTGWSSMRACAAWCSPPHRRR</sequence>